<accession>A0AAN8WIS8</accession>
<dbReference type="EMBL" id="JAXCGZ010019833">
    <property type="protein sequence ID" value="KAK7065807.1"/>
    <property type="molecule type" value="Genomic_DNA"/>
</dbReference>
<dbReference type="AlphaFoldDB" id="A0AAN8WIS8"/>
<proteinExistence type="predicted"/>
<sequence>MKPSSSSQSPSHYLRDFQQSVIIVLSTAKDYACIYLKINCIFLYNIFITLNYNRWAFLSLSFTSLDFASNKIKMLPKGLILDHTLPYILPHITTLFTNSCSSCSIICKGEGSDKYTTSFTTVAPPH</sequence>
<dbReference type="Proteomes" id="UP001381693">
    <property type="component" value="Unassembled WGS sequence"/>
</dbReference>
<protein>
    <submittedName>
        <fullName evidence="1">Uncharacterized protein</fullName>
    </submittedName>
</protein>
<name>A0AAN8WIS8_HALRR</name>
<reference evidence="1 2" key="1">
    <citation type="submission" date="2023-11" db="EMBL/GenBank/DDBJ databases">
        <title>Halocaridina rubra genome assembly.</title>
        <authorList>
            <person name="Smith C."/>
        </authorList>
    </citation>
    <scope>NUCLEOTIDE SEQUENCE [LARGE SCALE GENOMIC DNA]</scope>
    <source>
        <strain evidence="1">EP-1</strain>
        <tissue evidence="1">Whole</tissue>
    </source>
</reference>
<keyword evidence="2" id="KW-1185">Reference proteome</keyword>
<gene>
    <name evidence="1" type="ORF">SK128_023219</name>
</gene>
<evidence type="ECO:0000313" key="1">
    <source>
        <dbReference type="EMBL" id="KAK7065807.1"/>
    </source>
</evidence>
<organism evidence="1 2">
    <name type="scientific">Halocaridina rubra</name>
    <name type="common">Hawaiian red shrimp</name>
    <dbReference type="NCBI Taxonomy" id="373956"/>
    <lineage>
        <taxon>Eukaryota</taxon>
        <taxon>Metazoa</taxon>
        <taxon>Ecdysozoa</taxon>
        <taxon>Arthropoda</taxon>
        <taxon>Crustacea</taxon>
        <taxon>Multicrustacea</taxon>
        <taxon>Malacostraca</taxon>
        <taxon>Eumalacostraca</taxon>
        <taxon>Eucarida</taxon>
        <taxon>Decapoda</taxon>
        <taxon>Pleocyemata</taxon>
        <taxon>Caridea</taxon>
        <taxon>Atyoidea</taxon>
        <taxon>Atyidae</taxon>
        <taxon>Halocaridina</taxon>
    </lineage>
</organism>
<comment type="caution">
    <text evidence="1">The sequence shown here is derived from an EMBL/GenBank/DDBJ whole genome shotgun (WGS) entry which is preliminary data.</text>
</comment>
<evidence type="ECO:0000313" key="2">
    <source>
        <dbReference type="Proteomes" id="UP001381693"/>
    </source>
</evidence>